<feature type="domain" description="Ig-like" evidence="8">
    <location>
        <begin position="410"/>
        <end position="498"/>
    </location>
</feature>
<dbReference type="PIRSF" id="PIRSF000615">
    <property type="entry name" value="TyrPK_CSF1-R"/>
    <property type="match status" value="1"/>
</dbReference>
<keyword evidence="6" id="KW-0472">Membrane</keyword>
<evidence type="ECO:0000313" key="10">
    <source>
        <dbReference type="Proteomes" id="UP001652582"/>
    </source>
</evidence>
<feature type="transmembrane region" description="Helical" evidence="6">
    <location>
        <begin position="708"/>
        <end position="735"/>
    </location>
</feature>
<dbReference type="GO" id="GO:0009653">
    <property type="term" value="P:anatomical structure morphogenesis"/>
    <property type="evidence" value="ECO:0007669"/>
    <property type="project" value="UniProtKB-ARBA"/>
</dbReference>
<feature type="domain" description="Ig-like" evidence="8">
    <location>
        <begin position="122"/>
        <end position="208"/>
    </location>
</feature>
<evidence type="ECO:0000256" key="4">
    <source>
        <dbReference type="ARBA" id="ARBA00023319"/>
    </source>
</evidence>
<dbReference type="GO" id="GO:0005886">
    <property type="term" value="C:plasma membrane"/>
    <property type="evidence" value="ECO:0007669"/>
    <property type="project" value="UniProtKB-ARBA"/>
</dbReference>
<keyword evidence="2" id="KW-0677">Repeat</keyword>
<feature type="signal peptide" evidence="7">
    <location>
        <begin position="1"/>
        <end position="19"/>
    </location>
</feature>
<dbReference type="GO" id="GO:0007156">
    <property type="term" value="P:homophilic cell adhesion via plasma membrane adhesion molecules"/>
    <property type="evidence" value="ECO:0007669"/>
    <property type="project" value="TreeGrafter"/>
</dbReference>
<organism evidence="10 11">
    <name type="scientific">Bicyclus anynana</name>
    <name type="common">Squinting bush brown butterfly</name>
    <dbReference type="NCBI Taxonomy" id="110368"/>
    <lineage>
        <taxon>Eukaryota</taxon>
        <taxon>Metazoa</taxon>
        <taxon>Ecdysozoa</taxon>
        <taxon>Arthropoda</taxon>
        <taxon>Hexapoda</taxon>
        <taxon>Insecta</taxon>
        <taxon>Pterygota</taxon>
        <taxon>Neoptera</taxon>
        <taxon>Endopterygota</taxon>
        <taxon>Lepidoptera</taxon>
        <taxon>Glossata</taxon>
        <taxon>Ditrysia</taxon>
        <taxon>Papilionoidea</taxon>
        <taxon>Nymphalidae</taxon>
        <taxon>Satyrinae</taxon>
        <taxon>Satyrini</taxon>
        <taxon>Mycalesina</taxon>
        <taxon>Bicyclus</taxon>
    </lineage>
</organism>
<evidence type="ECO:0000256" key="6">
    <source>
        <dbReference type="SAM" id="Phobius"/>
    </source>
</evidence>
<feature type="domain" description="Fibronectin type-III" evidence="9">
    <location>
        <begin position="609"/>
        <end position="706"/>
    </location>
</feature>
<dbReference type="InterPro" id="IPR003599">
    <property type="entry name" value="Ig_sub"/>
</dbReference>
<dbReference type="InterPro" id="IPR003598">
    <property type="entry name" value="Ig_sub2"/>
</dbReference>
<keyword evidence="6" id="KW-1133">Transmembrane helix</keyword>
<evidence type="ECO:0000256" key="3">
    <source>
        <dbReference type="ARBA" id="ARBA00023157"/>
    </source>
</evidence>
<feature type="domain" description="Ig-like" evidence="8">
    <location>
        <begin position="34"/>
        <end position="117"/>
    </location>
</feature>
<reference evidence="11" key="1">
    <citation type="submission" date="2025-08" db="UniProtKB">
        <authorList>
            <consortium name="RefSeq"/>
        </authorList>
    </citation>
    <scope>IDENTIFICATION</scope>
</reference>
<evidence type="ECO:0000256" key="2">
    <source>
        <dbReference type="ARBA" id="ARBA00022737"/>
    </source>
</evidence>
<dbReference type="InterPro" id="IPR003961">
    <property type="entry name" value="FN3_dom"/>
</dbReference>
<name>A0A6J1MI67_BICAN</name>
<dbReference type="SMART" id="SM00409">
    <property type="entry name" value="IG"/>
    <property type="match status" value="5"/>
</dbReference>
<dbReference type="Pfam" id="PF13927">
    <property type="entry name" value="Ig_3"/>
    <property type="match status" value="3"/>
</dbReference>
<dbReference type="CDD" id="cd00096">
    <property type="entry name" value="Ig"/>
    <property type="match status" value="1"/>
</dbReference>
<dbReference type="SUPFAM" id="SSF48726">
    <property type="entry name" value="Immunoglobulin"/>
    <property type="match status" value="4"/>
</dbReference>
<dbReference type="PROSITE" id="PS50853">
    <property type="entry name" value="FN3"/>
    <property type="match status" value="2"/>
</dbReference>
<feature type="region of interest" description="Disordered" evidence="5">
    <location>
        <begin position="754"/>
        <end position="784"/>
    </location>
</feature>
<dbReference type="SMART" id="SM00408">
    <property type="entry name" value="IGc2"/>
    <property type="match status" value="4"/>
</dbReference>
<dbReference type="PANTHER" id="PTHR45080:SF8">
    <property type="entry name" value="IG-LIKE DOMAIN-CONTAINING PROTEIN"/>
    <property type="match status" value="1"/>
</dbReference>
<evidence type="ECO:0000256" key="7">
    <source>
        <dbReference type="SAM" id="SignalP"/>
    </source>
</evidence>
<dbReference type="PANTHER" id="PTHR45080">
    <property type="entry name" value="CONTACTIN 5"/>
    <property type="match status" value="1"/>
</dbReference>
<evidence type="ECO:0000259" key="9">
    <source>
        <dbReference type="PROSITE" id="PS50853"/>
    </source>
</evidence>
<feature type="chain" id="PRO_5047237576" evidence="7">
    <location>
        <begin position="20"/>
        <end position="803"/>
    </location>
</feature>
<evidence type="ECO:0000256" key="1">
    <source>
        <dbReference type="ARBA" id="ARBA00022729"/>
    </source>
</evidence>
<dbReference type="KEGG" id="bany:112043699"/>
<dbReference type="Pfam" id="PF00041">
    <property type="entry name" value="fn3"/>
    <property type="match status" value="1"/>
</dbReference>
<feature type="domain" description="Ig-like" evidence="8">
    <location>
        <begin position="215"/>
        <end position="310"/>
    </location>
</feature>
<dbReference type="PROSITE" id="PS50835">
    <property type="entry name" value="IG_LIKE"/>
    <property type="match status" value="5"/>
</dbReference>
<dbReference type="GO" id="GO:0030154">
    <property type="term" value="P:cell differentiation"/>
    <property type="evidence" value="ECO:0007669"/>
    <property type="project" value="UniProtKB-ARBA"/>
</dbReference>
<keyword evidence="6" id="KW-0812">Transmembrane</keyword>
<evidence type="ECO:0000259" key="8">
    <source>
        <dbReference type="PROSITE" id="PS50835"/>
    </source>
</evidence>
<keyword evidence="3" id="KW-1015">Disulfide bond</keyword>
<dbReference type="OrthoDB" id="190835at2759"/>
<dbReference type="InterPro" id="IPR013098">
    <property type="entry name" value="Ig_I-set"/>
</dbReference>
<accession>A0A6J1MI67</accession>
<dbReference type="InterPro" id="IPR013783">
    <property type="entry name" value="Ig-like_fold"/>
</dbReference>
<sequence length="803" mass="90799">MEKLVFVALICVILSESNACFTSNHAHFTRMRIGSRFYQECRCDEPGSEGVNLKWLDSHNQEIQPLRPGIESNVYSEWVDEDTYRLFISNLGRSISGDYKCVTNHNGQTYALTYNVEAYDRPYFINTNETQYVVSGKNVTIFCEARSETDPLIIWYKQDGLTKIKDDDKYETSPEGLIIKEVTNDDKGLYKCAASDLKTGEEIIRDILVEVISVPEITEIVASPDSNVVAGGILEIVCMATGSPHPEYVWRKIPKYPLSIRNASFPSQLSHWKQEANKITIYDVNENDAGAYECTASNVAGSSSGSVNIDVYFMPEIIKYDSVVAIEGSTVQIVCGAQGLPIPQISLNYLGEYNERGLGWDMKNVSEIEAEFYLTFFPVNRSHEGVYICNASNFLYTDQKEINLTVLYAPKFGKPFEHAWGWSGHNTNLSCDNESNPPANITWMYQGNDLSEEEQTEINNIMADKMHNNPLIIENISLYGTYQCVAHNEFGEDKKVIALRQGFIPGAINNVTITNLTSTSVTFSINGPEFVNGPKLKAYKAEYDEVENYNITDIHINRTWSIDRPFRLDRLRPSTVYYIKFAAINDVGDGPWSEVYDFATLEKTNFRSVPLEPVWEADVEEAAAFERKLKWKQEELVDSYNIRLCPMYNGIIEEEICKDKTIESAAEYELNELDSNTTYYLELVAHNSNGSSTPAHIMFTVPAKEESLLSAGALIGISIVIVFLCLVLLDVLLLLWRRQGIIAHCCHKKKKNKREVSLNSRDRKGLLRDNPEPTDVQKRASNGHREYEYNKTTGVITGKHSAV</sequence>
<dbReference type="InterPro" id="IPR036179">
    <property type="entry name" value="Ig-like_dom_sf"/>
</dbReference>
<dbReference type="Gene3D" id="2.60.40.10">
    <property type="entry name" value="Immunoglobulins"/>
    <property type="match status" value="6"/>
</dbReference>
<keyword evidence="1 7" id="KW-0732">Signal</keyword>
<protein>
    <submittedName>
        <fullName evidence="11">Fasciclin-2 isoform X1</fullName>
    </submittedName>
</protein>
<dbReference type="InterPro" id="IPR007110">
    <property type="entry name" value="Ig-like_dom"/>
</dbReference>
<feature type="domain" description="Fibronectin type-III" evidence="9">
    <location>
        <begin position="507"/>
        <end position="603"/>
    </location>
</feature>
<feature type="domain" description="Ig-like" evidence="8">
    <location>
        <begin position="315"/>
        <end position="405"/>
    </location>
</feature>
<dbReference type="RefSeq" id="XP_023935025.2">
    <property type="nucleotide sequence ID" value="XM_024079257.2"/>
</dbReference>
<dbReference type="SUPFAM" id="SSF49265">
    <property type="entry name" value="Fibronectin type III"/>
    <property type="match status" value="1"/>
</dbReference>
<dbReference type="Pfam" id="PF07679">
    <property type="entry name" value="I-set"/>
    <property type="match status" value="1"/>
</dbReference>
<keyword evidence="10" id="KW-1185">Reference proteome</keyword>
<keyword evidence="4" id="KW-0393">Immunoglobulin domain</keyword>
<dbReference type="InterPro" id="IPR036116">
    <property type="entry name" value="FN3_sf"/>
</dbReference>
<gene>
    <name evidence="11" type="primary">LOC112043699</name>
</gene>
<dbReference type="InterPro" id="IPR050958">
    <property type="entry name" value="Cell_Adh-Cytoskel_Orgn"/>
</dbReference>
<dbReference type="GeneID" id="112043699"/>
<dbReference type="AlphaFoldDB" id="A0A6J1MI67"/>
<evidence type="ECO:0000256" key="5">
    <source>
        <dbReference type="SAM" id="MobiDB-lite"/>
    </source>
</evidence>
<evidence type="ECO:0000313" key="11">
    <source>
        <dbReference type="RefSeq" id="XP_023935025.2"/>
    </source>
</evidence>
<dbReference type="SMART" id="SM00060">
    <property type="entry name" value="FN3"/>
    <property type="match status" value="2"/>
</dbReference>
<dbReference type="Proteomes" id="UP001652582">
    <property type="component" value="Chromosome 16"/>
</dbReference>
<dbReference type="CDD" id="cd00063">
    <property type="entry name" value="FN3"/>
    <property type="match status" value="1"/>
</dbReference>
<proteinExistence type="predicted"/>